<evidence type="ECO:0000256" key="1">
    <source>
        <dbReference type="HAMAP-Rule" id="MF_00386"/>
    </source>
</evidence>
<reference evidence="2" key="1">
    <citation type="submission" date="2022-06" db="EMBL/GenBank/DDBJ databases">
        <title>Sneathiella actinostolidae sp. nov., isolated from a sea anemonein the Western Pacific Ocean.</title>
        <authorList>
            <person name="Wei M.J."/>
        </authorList>
    </citation>
    <scope>NUCLEOTIDE SEQUENCE</scope>
    <source>
        <strain evidence="2">PHK-P5</strain>
    </source>
</reference>
<dbReference type="InterPro" id="IPR002696">
    <property type="entry name" value="Membr_insert_effic_factor_YidD"/>
</dbReference>
<comment type="function">
    <text evidence="1">Could be involved in insertion of integral membrane proteins into the membrane.</text>
</comment>
<dbReference type="Pfam" id="PF01809">
    <property type="entry name" value="YidD"/>
    <property type="match status" value="1"/>
</dbReference>
<dbReference type="PANTHER" id="PTHR33383">
    <property type="entry name" value="MEMBRANE PROTEIN INSERTION EFFICIENCY FACTOR-RELATED"/>
    <property type="match status" value="1"/>
</dbReference>
<comment type="subcellular location">
    <subcellularLocation>
        <location evidence="1">Cell membrane</location>
        <topology evidence="1">Peripheral membrane protein</topology>
        <orientation evidence="1">Cytoplasmic side</orientation>
    </subcellularLocation>
</comment>
<comment type="similarity">
    <text evidence="1">Belongs to the UPF0161 family.</text>
</comment>
<accession>A0ABY4WAS7</accession>
<name>A0ABY4WAS7_9PROT</name>
<sequence length="87" mass="9558">MVLKGLVKVYQYAISPYLPASCRYYPTCSSYALQALDKHGPVKGLFLTLGRLGRCHPFGGQGYDPVPEKKNECQHCGAEPSSHVSIE</sequence>
<dbReference type="EMBL" id="CP098747">
    <property type="protein sequence ID" value="USG63248.1"/>
    <property type="molecule type" value="Genomic_DNA"/>
</dbReference>
<organism evidence="2 3">
    <name type="scientific">Sneathiella marina</name>
    <dbReference type="NCBI Taxonomy" id="2950108"/>
    <lineage>
        <taxon>Bacteria</taxon>
        <taxon>Pseudomonadati</taxon>
        <taxon>Pseudomonadota</taxon>
        <taxon>Alphaproteobacteria</taxon>
        <taxon>Sneathiellales</taxon>
        <taxon>Sneathiellaceae</taxon>
        <taxon>Sneathiella</taxon>
    </lineage>
</organism>
<keyword evidence="3" id="KW-1185">Reference proteome</keyword>
<gene>
    <name evidence="2" type="primary">yidD</name>
    <name evidence="2" type="ORF">NBZ79_02075</name>
</gene>
<dbReference type="RefSeq" id="WP_251938028.1">
    <property type="nucleotide sequence ID" value="NZ_CP098747.1"/>
</dbReference>
<keyword evidence="1" id="KW-1003">Cell membrane</keyword>
<evidence type="ECO:0000313" key="3">
    <source>
        <dbReference type="Proteomes" id="UP001056291"/>
    </source>
</evidence>
<dbReference type="Proteomes" id="UP001056291">
    <property type="component" value="Chromosome"/>
</dbReference>
<evidence type="ECO:0000313" key="2">
    <source>
        <dbReference type="EMBL" id="USG63248.1"/>
    </source>
</evidence>
<dbReference type="PANTHER" id="PTHR33383:SF1">
    <property type="entry name" value="MEMBRANE PROTEIN INSERTION EFFICIENCY FACTOR-RELATED"/>
    <property type="match status" value="1"/>
</dbReference>
<dbReference type="SMART" id="SM01234">
    <property type="entry name" value="Haemolytic"/>
    <property type="match status" value="1"/>
</dbReference>
<protein>
    <recommendedName>
        <fullName evidence="1">Putative membrane protein insertion efficiency factor</fullName>
    </recommendedName>
</protein>
<keyword evidence="1" id="KW-0472">Membrane</keyword>
<dbReference type="HAMAP" id="MF_00386">
    <property type="entry name" value="UPF0161_YidD"/>
    <property type="match status" value="1"/>
</dbReference>
<dbReference type="NCBIfam" id="TIGR00278">
    <property type="entry name" value="membrane protein insertion efficiency factor YidD"/>
    <property type="match status" value="1"/>
</dbReference>
<proteinExistence type="inferred from homology"/>